<evidence type="ECO:0000313" key="3">
    <source>
        <dbReference type="Proteomes" id="UP001164286"/>
    </source>
</evidence>
<keyword evidence="3" id="KW-1185">Reference proteome</keyword>
<feature type="compositionally biased region" description="Low complexity" evidence="1">
    <location>
        <begin position="286"/>
        <end position="303"/>
    </location>
</feature>
<feature type="region of interest" description="Disordered" evidence="1">
    <location>
        <begin position="479"/>
        <end position="529"/>
    </location>
</feature>
<dbReference type="Proteomes" id="UP001164286">
    <property type="component" value="Unassembled WGS sequence"/>
</dbReference>
<dbReference type="RefSeq" id="XP_052948805.1">
    <property type="nucleotide sequence ID" value="XM_053091823.1"/>
</dbReference>
<name>A0AA38LXV3_9TREE</name>
<protein>
    <submittedName>
        <fullName evidence="2">Uncharacterized protein</fullName>
    </submittedName>
</protein>
<sequence length="529" mass="56862">MSAIFDVYGQPDISDSMLDPEYDLSDIDEMFPTPDCVAMTVEAVEDEAVAVEPQNTDRLPIEKPGTDVDQNEWMKVFVPSLLLAGFPKQIPSSEMNTPTSACLRSSHKVTPAVPTPIPALTLNPSSQPLQVRFDQSSFSAPNHGSHSISPPLTLSTLQYPFQTLDLYGPSFSHPSFEQPPPLTSSFPGMEYLNFPDTPGPPRSARREAPEVDGMTEIMAIASSGGGFSMDMVAEPKMGPVQVDAWDIFRTPMLAGGAGEVDRSELQAGLLKRKRGRPRCTFTTDRPLPSSSAPSEGSLPSPAAQVAREAEIRTQEALEAELKSAVDELNGRVRGILDRTTPEVVREAGVSDILDGPTGHWGVAKAIISRVIGPSPLQVATPLPSNRIEVDTPVPIKEATPVPPRAELTSPPPVALLSVYKGSWTPLEIARLKDIVASSFAILEGVNRVDWDLVVDTFGPTRTKHQILCKAVDLGLRGTTTAVSRRKRQKRNQQPTPSALSRSVSTSGEDGDAEDELGICTTATSVSSLS</sequence>
<gene>
    <name evidence="2" type="ORF">MKK02DRAFT_42070</name>
</gene>
<organism evidence="2 3">
    <name type="scientific">Dioszegia hungarica</name>
    <dbReference type="NCBI Taxonomy" id="4972"/>
    <lineage>
        <taxon>Eukaryota</taxon>
        <taxon>Fungi</taxon>
        <taxon>Dikarya</taxon>
        <taxon>Basidiomycota</taxon>
        <taxon>Agaricomycotina</taxon>
        <taxon>Tremellomycetes</taxon>
        <taxon>Tremellales</taxon>
        <taxon>Bulleribasidiaceae</taxon>
        <taxon>Dioszegia</taxon>
    </lineage>
</organism>
<dbReference type="GeneID" id="77731028"/>
<feature type="compositionally biased region" description="Polar residues" evidence="1">
    <location>
        <begin position="520"/>
        <end position="529"/>
    </location>
</feature>
<dbReference type="AlphaFoldDB" id="A0AA38LXV3"/>
<reference evidence="2" key="1">
    <citation type="journal article" date="2022" name="G3 (Bethesda)">
        <title>High quality genome of the basidiomycete yeast Dioszegia hungarica PDD-24b-2 isolated from cloud water.</title>
        <authorList>
            <person name="Jarrige D."/>
            <person name="Haridas S."/>
            <person name="Bleykasten-Grosshans C."/>
            <person name="Joly M."/>
            <person name="Nadalig T."/>
            <person name="Sancelme M."/>
            <person name="Vuilleumier S."/>
            <person name="Grigoriev I.V."/>
            <person name="Amato P."/>
            <person name="Bringel F."/>
        </authorList>
    </citation>
    <scope>NUCLEOTIDE SEQUENCE</scope>
    <source>
        <strain evidence="2">PDD-24b-2</strain>
    </source>
</reference>
<feature type="compositionally biased region" description="Polar residues" evidence="1">
    <location>
        <begin position="491"/>
        <end position="507"/>
    </location>
</feature>
<feature type="region of interest" description="Disordered" evidence="1">
    <location>
        <begin position="278"/>
        <end position="308"/>
    </location>
</feature>
<evidence type="ECO:0000313" key="2">
    <source>
        <dbReference type="EMBL" id="KAI9639028.1"/>
    </source>
</evidence>
<proteinExistence type="predicted"/>
<comment type="caution">
    <text evidence="2">The sequence shown here is derived from an EMBL/GenBank/DDBJ whole genome shotgun (WGS) entry which is preliminary data.</text>
</comment>
<accession>A0AA38LXV3</accession>
<evidence type="ECO:0000256" key="1">
    <source>
        <dbReference type="SAM" id="MobiDB-lite"/>
    </source>
</evidence>
<dbReference type="EMBL" id="JAKWFO010000002">
    <property type="protein sequence ID" value="KAI9639028.1"/>
    <property type="molecule type" value="Genomic_DNA"/>
</dbReference>